<dbReference type="Gene3D" id="3.40.50.12660">
    <property type="match status" value="1"/>
</dbReference>
<protein>
    <submittedName>
        <fullName evidence="4">Metacaspase type II</fullName>
    </submittedName>
</protein>
<name>A0A8H6X5B2_9AGAR</name>
<evidence type="ECO:0000313" key="5">
    <source>
        <dbReference type="Proteomes" id="UP000623467"/>
    </source>
</evidence>
<dbReference type="GO" id="GO:0004197">
    <property type="term" value="F:cysteine-type endopeptidase activity"/>
    <property type="evidence" value="ECO:0007669"/>
    <property type="project" value="InterPro"/>
</dbReference>
<feature type="region of interest" description="Disordered" evidence="2">
    <location>
        <begin position="1"/>
        <end position="35"/>
    </location>
</feature>
<keyword evidence="5" id="KW-1185">Reference proteome</keyword>
<evidence type="ECO:0000256" key="2">
    <source>
        <dbReference type="SAM" id="MobiDB-lite"/>
    </source>
</evidence>
<dbReference type="Proteomes" id="UP000623467">
    <property type="component" value="Unassembled WGS sequence"/>
</dbReference>
<evidence type="ECO:0000259" key="3">
    <source>
        <dbReference type="Pfam" id="PF00656"/>
    </source>
</evidence>
<reference evidence="4" key="1">
    <citation type="submission" date="2020-05" db="EMBL/GenBank/DDBJ databases">
        <title>Mycena genomes resolve the evolution of fungal bioluminescence.</title>
        <authorList>
            <person name="Tsai I.J."/>
        </authorList>
    </citation>
    <scope>NUCLEOTIDE SEQUENCE</scope>
    <source>
        <strain evidence="4">160909Yilan</strain>
    </source>
</reference>
<dbReference type="Pfam" id="PF00656">
    <property type="entry name" value="Peptidase_C14"/>
    <property type="match status" value="1"/>
</dbReference>
<dbReference type="GO" id="GO:0005737">
    <property type="term" value="C:cytoplasm"/>
    <property type="evidence" value="ECO:0007669"/>
    <property type="project" value="TreeGrafter"/>
</dbReference>
<dbReference type="GO" id="GO:0006508">
    <property type="term" value="P:proteolysis"/>
    <property type="evidence" value="ECO:0007669"/>
    <property type="project" value="InterPro"/>
</dbReference>
<dbReference type="InterPro" id="IPR050452">
    <property type="entry name" value="Metacaspase"/>
</dbReference>
<dbReference type="PANTHER" id="PTHR48104:SF30">
    <property type="entry name" value="METACASPASE-1"/>
    <property type="match status" value="1"/>
</dbReference>
<gene>
    <name evidence="4" type="ORF">MSAN_02363600</name>
</gene>
<evidence type="ECO:0000256" key="1">
    <source>
        <dbReference type="ARBA" id="ARBA00009005"/>
    </source>
</evidence>
<dbReference type="PANTHER" id="PTHR48104">
    <property type="entry name" value="METACASPASE-4"/>
    <property type="match status" value="1"/>
</dbReference>
<proteinExistence type="inferred from homology"/>
<organism evidence="4 5">
    <name type="scientific">Mycena sanguinolenta</name>
    <dbReference type="NCBI Taxonomy" id="230812"/>
    <lineage>
        <taxon>Eukaryota</taxon>
        <taxon>Fungi</taxon>
        <taxon>Dikarya</taxon>
        <taxon>Basidiomycota</taxon>
        <taxon>Agaricomycotina</taxon>
        <taxon>Agaricomycetes</taxon>
        <taxon>Agaricomycetidae</taxon>
        <taxon>Agaricales</taxon>
        <taxon>Marasmiineae</taxon>
        <taxon>Mycenaceae</taxon>
        <taxon>Mycena</taxon>
    </lineage>
</organism>
<accession>A0A8H6X5B2</accession>
<evidence type="ECO:0000313" key="4">
    <source>
        <dbReference type="EMBL" id="KAF7334770.1"/>
    </source>
</evidence>
<dbReference type="AlphaFoldDB" id="A0A8H6X5B2"/>
<dbReference type="EMBL" id="JACAZH010000045">
    <property type="protein sequence ID" value="KAF7334770.1"/>
    <property type="molecule type" value="Genomic_DNA"/>
</dbReference>
<sequence length="481" mass="53095">MDAGTGPEARIPLLAPAVPQNESTQGARPETSSSLLNECTGQRRALLIGVSRSKTEGYDVLPNVHDDVYKMRDLLLEIYHYTPSQITILVDDGIEGHVQPTRANILDAIGEFVKDVKAGDRLCFYYSGHSTQIANRSNSEEDGMDECLIPLDGEMIVDNELHAALVKPLPSGSHLVAVLDTCNSGSLLDLPHYRCNRVFVPWIWRGKRNSEDLRNGVVRRNARFGNGPIANAGPTHVDKKDYDEAKESLTTEDVGPVARVLSKFHWLLPDGAARCDSPVSPWPCDGWCRNIEGRSPAMEDGDGVKADADGGGGGDADGVKADVISLASCKDSQKAWEMDGVSMTSSLVDFLREDPNRTLKDVLVRVSHATYSLALMRHSQAKAYKKDRKRYIAHLLRNIRQLKRGNRSTASLVSPPGIAARPTFPHVAGPRKLVQVVSERIASLWQNLNKVRQDRGYDMSSFQNPELASPKPLDMNRLWRM</sequence>
<feature type="domain" description="Peptidase C14 caspase" evidence="3">
    <location>
        <begin position="43"/>
        <end position="370"/>
    </location>
</feature>
<comment type="caution">
    <text evidence="4">The sequence shown here is derived from an EMBL/GenBank/DDBJ whole genome shotgun (WGS) entry which is preliminary data.</text>
</comment>
<feature type="compositionally biased region" description="Polar residues" evidence="2">
    <location>
        <begin position="20"/>
        <end position="35"/>
    </location>
</feature>
<dbReference type="OrthoDB" id="3223806at2759"/>
<dbReference type="InterPro" id="IPR011600">
    <property type="entry name" value="Pept_C14_caspase"/>
</dbReference>
<comment type="similarity">
    <text evidence="1">Belongs to the peptidase C14B family.</text>
</comment>